<accession>A0A1B6BWE2</accession>
<dbReference type="PANTHER" id="PTHR33064">
    <property type="entry name" value="POL PROTEIN"/>
    <property type="match status" value="1"/>
</dbReference>
<sequence>MLLPVTNLTVIGATGVKSQRINKEACIELKIGNKIFDTNLLVLDKLNAEIILGCDFLNKYNAKVNFERKLLKLKLDNDKQPIVIKFVNVNNNNNKSVRSIRINNLELDMTFDKEECEYDAKEIRSRMHELGRFMHAGADIDKGQERDCVWREDLAGAIRASDLNNTNDKERLKQFLKENRNIFKDRPGKIKGFEARLNINTNIKFINRNYVVPFSKKKAVDNEIKKLLATDIIEISDSPHSNPLVCVIKKDGTVRLCLDARQVNKLIIPDRETPENVDDLLQRFEGVQYITSIDLVSGFWQVELEQESRKYVAFNFNGKNLQFKRLPFGLNVSTSIFKKTLEYVLGPEVMNFVIIYVDDICIATKSFEDHIEKLHKVFSRLKLFGVTLKIKKSYFCKKEIKFLGYVISNEGIKPDDEKIRVIQNFPEPRNLKQLQSFLGLCNYYRKFRENYSKLTAKFKDNLKGNSNKKKWVWGENER</sequence>
<dbReference type="Gene3D" id="3.30.70.270">
    <property type="match status" value="2"/>
</dbReference>
<evidence type="ECO:0000313" key="2">
    <source>
        <dbReference type="EMBL" id="JAS05603.1"/>
    </source>
</evidence>
<dbReference type="InterPro" id="IPR043502">
    <property type="entry name" value="DNA/RNA_pol_sf"/>
</dbReference>
<dbReference type="AlphaFoldDB" id="A0A1B6BWE2"/>
<dbReference type="EMBL" id="GEDC01031695">
    <property type="protein sequence ID" value="JAS05603.1"/>
    <property type="molecule type" value="Transcribed_RNA"/>
</dbReference>
<dbReference type="Pfam" id="PF00078">
    <property type="entry name" value="RVT_1"/>
    <property type="match status" value="1"/>
</dbReference>
<proteinExistence type="predicted"/>
<reference evidence="2" key="1">
    <citation type="submission" date="2015-12" db="EMBL/GenBank/DDBJ databases">
        <title>De novo transcriptome assembly of four potential Pierce s Disease insect vectors from Arizona vineyards.</title>
        <authorList>
            <person name="Tassone E.E."/>
        </authorList>
    </citation>
    <scope>NUCLEOTIDE SEQUENCE</scope>
</reference>
<dbReference type="PANTHER" id="PTHR33064:SF37">
    <property type="entry name" value="RIBONUCLEASE H"/>
    <property type="match status" value="1"/>
</dbReference>
<organism evidence="2">
    <name type="scientific">Clastoptera arizonana</name>
    <name type="common">Arizona spittle bug</name>
    <dbReference type="NCBI Taxonomy" id="38151"/>
    <lineage>
        <taxon>Eukaryota</taxon>
        <taxon>Metazoa</taxon>
        <taxon>Ecdysozoa</taxon>
        <taxon>Arthropoda</taxon>
        <taxon>Hexapoda</taxon>
        <taxon>Insecta</taxon>
        <taxon>Pterygota</taxon>
        <taxon>Neoptera</taxon>
        <taxon>Paraneoptera</taxon>
        <taxon>Hemiptera</taxon>
        <taxon>Auchenorrhyncha</taxon>
        <taxon>Cercopoidea</taxon>
        <taxon>Clastopteridae</taxon>
        <taxon>Clastoptera</taxon>
    </lineage>
</organism>
<dbReference type="CDD" id="cd00303">
    <property type="entry name" value="retropepsin_like"/>
    <property type="match status" value="1"/>
</dbReference>
<dbReference type="PROSITE" id="PS50878">
    <property type="entry name" value="RT_POL"/>
    <property type="match status" value="1"/>
</dbReference>
<dbReference type="GO" id="GO:0071897">
    <property type="term" value="P:DNA biosynthetic process"/>
    <property type="evidence" value="ECO:0007669"/>
    <property type="project" value="UniProtKB-ARBA"/>
</dbReference>
<dbReference type="InterPro" id="IPR051320">
    <property type="entry name" value="Viral_Replic_Matur_Polypro"/>
</dbReference>
<feature type="non-terminal residue" evidence="2">
    <location>
        <position position="478"/>
    </location>
</feature>
<dbReference type="Gene3D" id="2.40.70.10">
    <property type="entry name" value="Acid Proteases"/>
    <property type="match status" value="1"/>
</dbReference>
<dbReference type="Pfam" id="PF08284">
    <property type="entry name" value="RVP_2"/>
    <property type="match status" value="1"/>
</dbReference>
<dbReference type="Gene3D" id="3.10.10.10">
    <property type="entry name" value="HIV Type 1 Reverse Transcriptase, subunit A, domain 1"/>
    <property type="match status" value="1"/>
</dbReference>
<feature type="domain" description="Reverse transcriptase" evidence="1">
    <location>
        <begin position="228"/>
        <end position="407"/>
    </location>
</feature>
<dbReference type="SUPFAM" id="SSF56672">
    <property type="entry name" value="DNA/RNA polymerases"/>
    <property type="match status" value="1"/>
</dbReference>
<name>A0A1B6BWE2_9HEMI</name>
<evidence type="ECO:0000259" key="1">
    <source>
        <dbReference type="PROSITE" id="PS50878"/>
    </source>
</evidence>
<dbReference type="CDD" id="cd01647">
    <property type="entry name" value="RT_LTR"/>
    <property type="match status" value="1"/>
</dbReference>
<dbReference type="InterPro" id="IPR000477">
    <property type="entry name" value="RT_dom"/>
</dbReference>
<protein>
    <recommendedName>
        <fullName evidence="1">Reverse transcriptase domain-containing protein</fullName>
    </recommendedName>
</protein>
<dbReference type="InterPro" id="IPR043128">
    <property type="entry name" value="Rev_trsase/Diguanyl_cyclase"/>
</dbReference>
<dbReference type="InterPro" id="IPR021109">
    <property type="entry name" value="Peptidase_aspartic_dom_sf"/>
</dbReference>
<gene>
    <name evidence="2" type="ORF">g.44205</name>
</gene>